<evidence type="ECO:0000313" key="2">
    <source>
        <dbReference type="EMBL" id="KOO49107.1"/>
    </source>
</evidence>
<dbReference type="SMART" id="SM00065">
    <property type="entry name" value="GAF"/>
    <property type="match status" value="1"/>
</dbReference>
<dbReference type="SUPFAM" id="SSF55781">
    <property type="entry name" value="GAF domain-like"/>
    <property type="match status" value="1"/>
</dbReference>
<dbReference type="AlphaFoldDB" id="A0A0M0LDY1"/>
<feature type="domain" description="GAF" evidence="1">
    <location>
        <begin position="23"/>
        <end position="183"/>
    </location>
</feature>
<dbReference type="RefSeq" id="WP_053417298.1">
    <property type="nucleotide sequence ID" value="NZ_LILB01000005.1"/>
</dbReference>
<dbReference type="Gene3D" id="1.10.10.2840">
    <property type="entry name" value="PucR C-terminal helix-turn-helix domain"/>
    <property type="match status" value="1"/>
</dbReference>
<dbReference type="Pfam" id="PF01590">
    <property type="entry name" value="GAF"/>
    <property type="match status" value="1"/>
</dbReference>
<dbReference type="GeneID" id="301136815"/>
<dbReference type="InterPro" id="IPR025736">
    <property type="entry name" value="PucR_C-HTH_dom"/>
</dbReference>
<dbReference type="OrthoDB" id="143422at2"/>
<comment type="caution">
    <text evidence="2">The sequence shown here is derived from an EMBL/GenBank/DDBJ whole genome shotgun (WGS) entry which is preliminary data.</text>
</comment>
<keyword evidence="3" id="KW-1185">Reference proteome</keyword>
<dbReference type="EMBL" id="LILB01000005">
    <property type="protein sequence ID" value="KOO49107.1"/>
    <property type="molecule type" value="Genomic_DNA"/>
</dbReference>
<dbReference type="InterPro" id="IPR051448">
    <property type="entry name" value="CdaR-like_regulators"/>
</dbReference>
<dbReference type="Gene3D" id="3.30.450.40">
    <property type="match status" value="1"/>
</dbReference>
<dbReference type="Proteomes" id="UP000036867">
    <property type="component" value="Unassembled WGS sequence"/>
</dbReference>
<dbReference type="InterPro" id="IPR003018">
    <property type="entry name" value="GAF"/>
</dbReference>
<gene>
    <name evidence="2" type="ORF">AMD00_11985</name>
</gene>
<organism evidence="2 3">
    <name type="scientific">Viridibacillus arvi</name>
    <dbReference type="NCBI Taxonomy" id="263475"/>
    <lineage>
        <taxon>Bacteria</taxon>
        <taxon>Bacillati</taxon>
        <taxon>Bacillota</taxon>
        <taxon>Bacilli</taxon>
        <taxon>Bacillales</taxon>
        <taxon>Caryophanaceae</taxon>
        <taxon>Viridibacillus</taxon>
    </lineage>
</organism>
<name>A0A0M0LDY1_9BACL</name>
<dbReference type="PANTHER" id="PTHR33744:SF1">
    <property type="entry name" value="DNA-BINDING TRANSCRIPTIONAL ACTIVATOR ADER"/>
    <property type="match status" value="1"/>
</dbReference>
<dbReference type="InterPro" id="IPR029016">
    <property type="entry name" value="GAF-like_dom_sf"/>
</dbReference>
<evidence type="ECO:0000259" key="1">
    <source>
        <dbReference type="SMART" id="SM00065"/>
    </source>
</evidence>
<dbReference type="InterPro" id="IPR042070">
    <property type="entry name" value="PucR_C-HTH_sf"/>
</dbReference>
<proteinExistence type="predicted"/>
<accession>A0A0M0LDY1</accession>
<sequence length="574" mass="66267">MQIRETGLVKQWQAFIEITKNIENTTDVQKIIEVVIDTIDKVDGGFLLLWDTTQETLIIEAAVNFKEEYYIHSRLAPGEGISGTVFKTGKTLAIHGENEVKKAMRNMKEPNYQYYLKSSVQQIPPKSCLSVPITYKDTKIGVLTLDNFFSNEDFTEEEIGFVEAIATQIAMVLILGQNLEEKEKRAQTLSATLASHHNLNEIILNARDTKQIILSLASMIDKEILYFDANGHYFFSSHKSTNMNLSLIIDWIDSSLYQFPSKKQYFQVYLPNDITGYIFKISSLYGITGYLLVICPTNSLDIYSKLTLSHGTAIMAIEQMKEQKVLESKVQERMALFRQLLIDQSVKTLNTFLDDTYFQAYCLLSYKQEGFNDTNYANLLNLETQYQNKFQPIGNCVFFPHKDSLIILIALRDQHENIENSLNKYITLQNNERILIGRIIANIGEILASYQDLELLQNTQHLLDGTIISYKKIGIYRYLLSMSSMEKQYFIEEILNPILPSQENKLTKNDLLETLINYFHCHKNVAQTAEQMHMHQNTVYYRIQQIEEKLQLDLNDSQHSMNIQAALFLFKQQP</sequence>
<evidence type="ECO:0000313" key="3">
    <source>
        <dbReference type="Proteomes" id="UP000036867"/>
    </source>
</evidence>
<dbReference type="STRING" id="263475.AMD00_11985"/>
<protein>
    <recommendedName>
        <fullName evidence="1">GAF domain-containing protein</fullName>
    </recommendedName>
</protein>
<dbReference type="Pfam" id="PF13556">
    <property type="entry name" value="HTH_30"/>
    <property type="match status" value="1"/>
</dbReference>
<dbReference type="PANTHER" id="PTHR33744">
    <property type="entry name" value="CARBOHYDRATE DIACID REGULATOR"/>
    <property type="match status" value="1"/>
</dbReference>
<reference evidence="3" key="1">
    <citation type="submission" date="2015-08" db="EMBL/GenBank/DDBJ databases">
        <title>Fjat-10028 dsm 16317.</title>
        <authorList>
            <person name="Liu B."/>
            <person name="Wang J."/>
            <person name="Zhu Y."/>
            <person name="Liu G."/>
            <person name="Chen Q."/>
            <person name="Chen Z."/>
            <person name="Lan J."/>
            <person name="Che J."/>
            <person name="Ge C."/>
            <person name="Shi H."/>
            <person name="Pan Z."/>
            <person name="Liu X."/>
        </authorList>
    </citation>
    <scope>NUCLEOTIDE SEQUENCE [LARGE SCALE GENOMIC DNA]</scope>
    <source>
        <strain evidence="3">DSM 16317</strain>
    </source>
</reference>